<proteinExistence type="predicted"/>
<keyword evidence="3" id="KW-1185">Reference proteome</keyword>
<evidence type="ECO:0000313" key="3">
    <source>
        <dbReference type="Proteomes" id="UP000004095"/>
    </source>
</evidence>
<keyword evidence="1" id="KW-1133">Transmembrane helix</keyword>
<accession>A1ZGX3</accession>
<keyword evidence="1" id="KW-0812">Transmembrane</keyword>
<evidence type="ECO:0000313" key="2">
    <source>
        <dbReference type="EMBL" id="EAY30241.1"/>
    </source>
</evidence>
<comment type="caution">
    <text evidence="2">The sequence shown here is derived from an EMBL/GenBank/DDBJ whole genome shotgun (WGS) entry which is preliminary data.</text>
</comment>
<name>A1ZGX3_MICM2</name>
<reference evidence="2 3" key="1">
    <citation type="submission" date="2007-01" db="EMBL/GenBank/DDBJ databases">
        <authorList>
            <person name="Haygood M."/>
            <person name="Podell S."/>
            <person name="Anderson C."/>
            <person name="Hopkinson B."/>
            <person name="Roe K."/>
            <person name="Barbeau K."/>
            <person name="Gaasterland T."/>
            <person name="Ferriera S."/>
            <person name="Johnson J."/>
            <person name="Kravitz S."/>
            <person name="Beeson K."/>
            <person name="Sutton G."/>
            <person name="Rogers Y.-H."/>
            <person name="Friedman R."/>
            <person name="Frazier M."/>
            <person name="Venter J.C."/>
        </authorList>
    </citation>
    <scope>NUCLEOTIDE SEQUENCE [LARGE SCALE GENOMIC DNA]</scope>
    <source>
        <strain evidence="2 3">ATCC 23134</strain>
    </source>
</reference>
<organism evidence="2 3">
    <name type="scientific">Microscilla marina ATCC 23134</name>
    <dbReference type="NCBI Taxonomy" id="313606"/>
    <lineage>
        <taxon>Bacteria</taxon>
        <taxon>Pseudomonadati</taxon>
        <taxon>Bacteroidota</taxon>
        <taxon>Cytophagia</taxon>
        <taxon>Cytophagales</taxon>
        <taxon>Microscillaceae</taxon>
        <taxon>Microscilla</taxon>
    </lineage>
</organism>
<protein>
    <submittedName>
        <fullName evidence="2">Uncharacterized protein</fullName>
    </submittedName>
</protein>
<dbReference type="EMBL" id="AAWS01000007">
    <property type="protein sequence ID" value="EAY30241.1"/>
    <property type="molecule type" value="Genomic_DNA"/>
</dbReference>
<feature type="transmembrane region" description="Helical" evidence="1">
    <location>
        <begin position="16"/>
        <end position="35"/>
    </location>
</feature>
<keyword evidence="1" id="KW-0472">Membrane</keyword>
<evidence type="ECO:0000256" key="1">
    <source>
        <dbReference type="SAM" id="Phobius"/>
    </source>
</evidence>
<sequence>MTNPMMKGGSFMEYNRFLNIGLIINSNYTIIYWIWLLF</sequence>
<dbReference type="Proteomes" id="UP000004095">
    <property type="component" value="Unassembled WGS sequence"/>
</dbReference>
<dbReference type="AlphaFoldDB" id="A1ZGX3"/>
<gene>
    <name evidence="2" type="ORF">M23134_08063</name>
</gene>